<dbReference type="CDD" id="cd08010">
    <property type="entry name" value="MltG_like"/>
    <property type="match status" value="1"/>
</dbReference>
<keyword evidence="4 7" id="KW-0472">Membrane</keyword>
<keyword evidence="3 7" id="KW-1133">Transmembrane helix</keyword>
<keyword evidence="6 7" id="KW-0961">Cell wall biogenesis/degradation</keyword>
<dbReference type="GO" id="GO:0071555">
    <property type="term" value="P:cell wall organization"/>
    <property type="evidence" value="ECO:0007669"/>
    <property type="project" value="UniProtKB-KW"/>
</dbReference>
<dbReference type="NCBIfam" id="TIGR00247">
    <property type="entry name" value="endolytic transglycosylase MltG"/>
    <property type="match status" value="1"/>
</dbReference>
<organism evidence="8 9">
    <name type="scientific">Solitalea canadensis (strain ATCC 29591 / DSM 3403 / JCM 21819 / LMG 8368 / NBRC 15130 / NCIMB 12057 / USAM 9D)</name>
    <name type="common">Flexibacter canadensis</name>
    <dbReference type="NCBI Taxonomy" id="929556"/>
    <lineage>
        <taxon>Bacteria</taxon>
        <taxon>Pseudomonadati</taxon>
        <taxon>Bacteroidota</taxon>
        <taxon>Sphingobacteriia</taxon>
        <taxon>Sphingobacteriales</taxon>
        <taxon>Sphingobacteriaceae</taxon>
        <taxon>Solitalea</taxon>
    </lineage>
</organism>
<dbReference type="EC" id="4.2.2.29" evidence="7"/>
<dbReference type="eggNOG" id="COG1559">
    <property type="taxonomic scope" value="Bacteria"/>
</dbReference>
<dbReference type="GO" id="GO:0009252">
    <property type="term" value="P:peptidoglycan biosynthetic process"/>
    <property type="evidence" value="ECO:0007669"/>
    <property type="project" value="UniProtKB-UniRule"/>
</dbReference>
<dbReference type="KEGG" id="scn:Solca_1800"/>
<dbReference type="HAMAP" id="MF_02065">
    <property type="entry name" value="MltG"/>
    <property type="match status" value="1"/>
</dbReference>
<evidence type="ECO:0000256" key="6">
    <source>
        <dbReference type="ARBA" id="ARBA00023316"/>
    </source>
</evidence>
<reference evidence="8" key="1">
    <citation type="submission" date="2012-02" db="EMBL/GenBank/DDBJ databases">
        <title>The complete genome of Solitalea canadensis DSM 3403.</title>
        <authorList>
            <consortium name="US DOE Joint Genome Institute (JGI-PGF)"/>
            <person name="Lucas S."/>
            <person name="Copeland A."/>
            <person name="Lapidus A."/>
            <person name="Glavina del Rio T."/>
            <person name="Dalin E."/>
            <person name="Tice H."/>
            <person name="Bruce D."/>
            <person name="Goodwin L."/>
            <person name="Pitluck S."/>
            <person name="Peters L."/>
            <person name="Ovchinnikova G."/>
            <person name="Lu M."/>
            <person name="Kyrpides N."/>
            <person name="Mavromatis K."/>
            <person name="Ivanova N."/>
            <person name="Brettin T."/>
            <person name="Detter J.C."/>
            <person name="Han C."/>
            <person name="Larimer F."/>
            <person name="Land M."/>
            <person name="Hauser L."/>
            <person name="Markowitz V."/>
            <person name="Cheng J.-F."/>
            <person name="Hugenholtz P."/>
            <person name="Woyke T."/>
            <person name="Wu D."/>
            <person name="Spring S."/>
            <person name="Schroeder M."/>
            <person name="Kopitz M."/>
            <person name="Brambilla E."/>
            <person name="Klenk H.-P."/>
            <person name="Eisen J.A."/>
        </authorList>
    </citation>
    <scope>NUCLEOTIDE SEQUENCE</scope>
    <source>
        <strain evidence="8">DSM 3403</strain>
    </source>
</reference>
<evidence type="ECO:0000313" key="9">
    <source>
        <dbReference type="Proteomes" id="UP000007590"/>
    </source>
</evidence>
<evidence type="ECO:0000256" key="4">
    <source>
        <dbReference type="ARBA" id="ARBA00023136"/>
    </source>
</evidence>
<protein>
    <recommendedName>
        <fullName evidence="7">Endolytic murein transglycosylase</fullName>
        <ecNumber evidence="7">4.2.2.29</ecNumber>
    </recommendedName>
    <alternativeName>
        <fullName evidence="7">Peptidoglycan lytic transglycosylase</fullName>
    </alternativeName>
    <alternativeName>
        <fullName evidence="7">Peptidoglycan polymerization terminase</fullName>
    </alternativeName>
</protein>
<dbReference type="GO" id="GO:0008932">
    <property type="term" value="F:lytic endotransglycosylase activity"/>
    <property type="evidence" value="ECO:0007669"/>
    <property type="project" value="UniProtKB-UniRule"/>
</dbReference>
<dbReference type="PANTHER" id="PTHR30518:SF2">
    <property type="entry name" value="ENDOLYTIC MUREIN TRANSGLYCOSYLASE"/>
    <property type="match status" value="1"/>
</dbReference>
<comment type="function">
    <text evidence="7">Functions as a peptidoglycan terminase that cleaves nascent peptidoglycan strands endolytically to terminate their elongation.</text>
</comment>
<dbReference type="STRING" id="929556.Solca_1800"/>
<dbReference type="InterPro" id="IPR003770">
    <property type="entry name" value="MLTG-like"/>
</dbReference>
<keyword evidence="1 7" id="KW-1003">Cell membrane</keyword>
<evidence type="ECO:0000256" key="5">
    <source>
        <dbReference type="ARBA" id="ARBA00023239"/>
    </source>
</evidence>
<dbReference type="GO" id="GO:0005886">
    <property type="term" value="C:plasma membrane"/>
    <property type="evidence" value="ECO:0007669"/>
    <property type="project" value="UniProtKB-UniRule"/>
</dbReference>
<dbReference type="PANTHER" id="PTHR30518">
    <property type="entry name" value="ENDOLYTIC MUREIN TRANSGLYCOSYLASE"/>
    <property type="match status" value="1"/>
</dbReference>
<evidence type="ECO:0000313" key="8">
    <source>
        <dbReference type="EMBL" id="AFD06862.1"/>
    </source>
</evidence>
<dbReference type="AlphaFoldDB" id="H8KVV9"/>
<dbReference type="Gene3D" id="3.30.160.60">
    <property type="entry name" value="Classic Zinc Finger"/>
    <property type="match status" value="1"/>
</dbReference>
<proteinExistence type="inferred from homology"/>
<keyword evidence="7" id="KW-0997">Cell inner membrane</keyword>
<feature type="site" description="Important for catalytic activity" evidence="7">
    <location>
        <position position="211"/>
    </location>
</feature>
<keyword evidence="2 7" id="KW-0812">Transmembrane</keyword>
<dbReference type="Proteomes" id="UP000007590">
    <property type="component" value="Chromosome"/>
</dbReference>
<evidence type="ECO:0000256" key="1">
    <source>
        <dbReference type="ARBA" id="ARBA00022475"/>
    </source>
</evidence>
<name>H8KVV9_SOLCM</name>
<dbReference type="EMBL" id="CP003349">
    <property type="protein sequence ID" value="AFD06862.1"/>
    <property type="molecule type" value="Genomic_DNA"/>
</dbReference>
<dbReference type="Gene3D" id="3.30.1490.480">
    <property type="entry name" value="Endolytic murein transglycosylase"/>
    <property type="match status" value="1"/>
</dbReference>
<dbReference type="Pfam" id="PF02618">
    <property type="entry name" value="YceG"/>
    <property type="match status" value="1"/>
</dbReference>
<gene>
    <name evidence="7" type="primary">mltG</name>
    <name evidence="8" type="ordered locus">Solca_1800</name>
</gene>
<evidence type="ECO:0000256" key="3">
    <source>
        <dbReference type="ARBA" id="ARBA00022989"/>
    </source>
</evidence>
<comment type="similarity">
    <text evidence="7">Belongs to the transglycosylase MltG family.</text>
</comment>
<keyword evidence="9" id="KW-1185">Reference proteome</keyword>
<sequence>MLAVVLLAALGVGFFFYIKLLKPNTGKFEEKAYLYIPTGGTFKNVIDSLEKNQLLNNIESFKWSADFMKYNDSNIKAGRYRINKGMNNRAIVNRLKSGTQEAVRLTFNNIRTKAQFAGYIGRKLEIDSVKFLELLNDEQFVGKFGFNTETVFTVFIPNTYELFWNTNQQKFFSRMYDEHQKFWTADRKKKAEELGMSPEKVSTLASIVYWETKKPDEMPVVAGVYLNRLNKGMKLEADPTVIFAEGDFSIKRVRGKMMSNPSPYNTYVHTGLPPGPISMPSVTAIDAVLNHQKHDYLYFCAKDDFSGYHAFAETLAQHLANAKRFQKALNERGIN</sequence>
<dbReference type="HOGENOM" id="CLU_025574_2_0_10"/>
<keyword evidence="5 7" id="KW-0456">Lyase</keyword>
<accession>H8KVV9</accession>
<comment type="catalytic activity">
    <reaction evidence="7">
        <text>a peptidoglycan chain = a peptidoglycan chain with N-acetyl-1,6-anhydromuramyl-[peptide] at the reducing end + a peptidoglycan chain with N-acetylglucosamine at the non-reducing end.</text>
        <dbReference type="EC" id="4.2.2.29"/>
    </reaction>
</comment>
<evidence type="ECO:0000256" key="2">
    <source>
        <dbReference type="ARBA" id="ARBA00022692"/>
    </source>
</evidence>
<evidence type="ECO:0000256" key="7">
    <source>
        <dbReference type="HAMAP-Rule" id="MF_02065"/>
    </source>
</evidence>